<keyword evidence="11" id="KW-0472">Membrane</keyword>
<evidence type="ECO:0000256" key="5">
    <source>
        <dbReference type="ARBA" id="ARBA00022723"/>
    </source>
</evidence>
<dbReference type="GO" id="GO:0005789">
    <property type="term" value="C:endoplasmic reticulum membrane"/>
    <property type="evidence" value="ECO:0007669"/>
    <property type="project" value="UniProtKB-SubCell"/>
</dbReference>
<sequence length="132" mass="14471">MSEVKTLTAADVAGHTTRGDIWVSVHGKVYNVTNFLEEHPGGEEVLLDEAGKDATEAFEDVGHSDEARELLKTFYVADLKVDPNAPKKAPASKKPIVSGSVEKHSSWFRIVLPIAVLGGWLAYRAYQQTARH</sequence>
<dbReference type="GO" id="GO:0020037">
    <property type="term" value="F:heme binding"/>
    <property type="evidence" value="ECO:0007669"/>
    <property type="project" value="UniProtKB-UniRule"/>
</dbReference>
<gene>
    <name evidence="16" type="ORF">BZG36_04989</name>
</gene>
<dbReference type="Proteomes" id="UP000242875">
    <property type="component" value="Unassembled WGS sequence"/>
</dbReference>
<keyword evidence="4" id="KW-0812">Transmembrane</keyword>
<keyword evidence="7" id="KW-0492">Microsome</keyword>
<dbReference type="OrthoDB" id="260519at2759"/>
<evidence type="ECO:0000256" key="4">
    <source>
        <dbReference type="ARBA" id="ARBA00022692"/>
    </source>
</evidence>
<evidence type="ECO:0000256" key="7">
    <source>
        <dbReference type="ARBA" id="ARBA00022848"/>
    </source>
</evidence>
<keyword evidence="6" id="KW-0256">Endoplasmic reticulum</keyword>
<keyword evidence="9" id="KW-1133">Transmembrane helix</keyword>
<comment type="caution">
    <text evidence="16">The sequence shown here is derived from an EMBL/GenBank/DDBJ whole genome shotgun (WGS) entry which is preliminary data.</text>
</comment>
<dbReference type="PROSITE" id="PS50255">
    <property type="entry name" value="CYTOCHROME_B5_2"/>
    <property type="match status" value="1"/>
</dbReference>
<name>A0A261XUE9_9FUNG</name>
<keyword evidence="8" id="KW-0249">Electron transport</keyword>
<dbReference type="InterPro" id="IPR001199">
    <property type="entry name" value="Cyt_B5-like_heme/steroid-bd"/>
</dbReference>
<evidence type="ECO:0000256" key="6">
    <source>
        <dbReference type="ARBA" id="ARBA00022824"/>
    </source>
</evidence>
<dbReference type="Gene3D" id="3.10.120.10">
    <property type="entry name" value="Cytochrome b5-like heme/steroid binding domain"/>
    <property type="match status" value="1"/>
</dbReference>
<dbReference type="PANTHER" id="PTHR19359:SF150">
    <property type="entry name" value="CYTOCHROME B5"/>
    <property type="match status" value="1"/>
</dbReference>
<evidence type="ECO:0000256" key="14">
    <source>
        <dbReference type="RuleBase" id="RU362121"/>
    </source>
</evidence>
<comment type="similarity">
    <text evidence="13 14">Belongs to the cytochrome b5 family.</text>
</comment>
<reference evidence="16 17" key="1">
    <citation type="journal article" date="2017" name="Mycologia">
        <title>Bifiguratus adelaidae, gen. et sp. nov., a new member of Mucoromycotina in endophytic and soil-dwelling habitats.</title>
        <authorList>
            <person name="Torres-Cruz T.J."/>
            <person name="Billingsley Tobias T.L."/>
            <person name="Almatruk M."/>
            <person name="Hesse C."/>
            <person name="Kuske C.R."/>
            <person name="Desiro A."/>
            <person name="Benucci G.M."/>
            <person name="Bonito G."/>
            <person name="Stajich J.E."/>
            <person name="Dunlap C."/>
            <person name="Arnold A.E."/>
            <person name="Porras-Alfaro A."/>
        </authorList>
    </citation>
    <scope>NUCLEOTIDE SEQUENCE [LARGE SCALE GENOMIC DNA]</scope>
    <source>
        <strain evidence="16 17">AZ0501</strain>
    </source>
</reference>
<dbReference type="InterPro" id="IPR036400">
    <property type="entry name" value="Cyt_B5-like_heme/steroid_sf"/>
</dbReference>
<evidence type="ECO:0000256" key="12">
    <source>
        <dbReference type="ARBA" id="ARBA00037877"/>
    </source>
</evidence>
<keyword evidence="10 14" id="KW-0408">Iron</keyword>
<evidence type="ECO:0000313" key="17">
    <source>
        <dbReference type="Proteomes" id="UP000242875"/>
    </source>
</evidence>
<keyword evidence="17" id="KW-1185">Reference proteome</keyword>
<dbReference type="SUPFAM" id="SSF55856">
    <property type="entry name" value="Cytochrome b5-like heme/steroid binding domain"/>
    <property type="match status" value="1"/>
</dbReference>
<evidence type="ECO:0000256" key="2">
    <source>
        <dbReference type="ARBA" id="ARBA00022448"/>
    </source>
</evidence>
<evidence type="ECO:0000256" key="1">
    <source>
        <dbReference type="ARBA" id="ARBA00004131"/>
    </source>
</evidence>
<dbReference type="FunFam" id="3.10.120.10:FF:000002">
    <property type="entry name" value="Cytochrome b5 type B"/>
    <property type="match status" value="1"/>
</dbReference>
<evidence type="ECO:0000256" key="3">
    <source>
        <dbReference type="ARBA" id="ARBA00022617"/>
    </source>
</evidence>
<evidence type="ECO:0000256" key="13">
    <source>
        <dbReference type="ARBA" id="ARBA00038168"/>
    </source>
</evidence>
<keyword evidence="5 14" id="KW-0479">Metal-binding</keyword>
<protein>
    <recommendedName>
        <fullName evidence="15">Cytochrome b5 heme-binding domain-containing protein</fullName>
    </recommendedName>
</protein>
<feature type="domain" description="Cytochrome b5 heme-binding" evidence="15">
    <location>
        <begin position="4"/>
        <end position="80"/>
    </location>
</feature>
<dbReference type="GO" id="GO:0046872">
    <property type="term" value="F:metal ion binding"/>
    <property type="evidence" value="ECO:0007669"/>
    <property type="project" value="UniProtKB-UniRule"/>
</dbReference>
<evidence type="ECO:0000256" key="8">
    <source>
        <dbReference type="ARBA" id="ARBA00022982"/>
    </source>
</evidence>
<keyword evidence="3 14" id="KW-0349">Heme</keyword>
<proteinExistence type="inferred from homology"/>
<dbReference type="InterPro" id="IPR050668">
    <property type="entry name" value="Cytochrome_b5"/>
</dbReference>
<dbReference type="AlphaFoldDB" id="A0A261XUE9"/>
<dbReference type="PANTHER" id="PTHR19359">
    <property type="entry name" value="CYTOCHROME B5"/>
    <property type="match status" value="1"/>
</dbReference>
<dbReference type="PRINTS" id="PR00363">
    <property type="entry name" value="CYTOCHROMEB5"/>
</dbReference>
<evidence type="ECO:0000313" key="16">
    <source>
        <dbReference type="EMBL" id="OZJ01972.1"/>
    </source>
</evidence>
<keyword evidence="2" id="KW-0813">Transport</keyword>
<evidence type="ECO:0000256" key="9">
    <source>
        <dbReference type="ARBA" id="ARBA00022989"/>
    </source>
</evidence>
<accession>A0A261XUE9</accession>
<dbReference type="EMBL" id="MVBO01000208">
    <property type="protein sequence ID" value="OZJ01972.1"/>
    <property type="molecule type" value="Genomic_DNA"/>
</dbReference>
<comment type="subcellular location">
    <subcellularLocation>
        <location evidence="1">Endoplasmic reticulum membrane</location>
        <topology evidence="1">Single-pass membrane protein</topology>
        <orientation evidence="1">Cytoplasmic side</orientation>
    </subcellularLocation>
    <subcellularLocation>
        <location evidence="12">Microsome membrane</location>
        <topology evidence="12">Single-pass membrane protein</topology>
        <orientation evidence="12">Cytoplasmic side</orientation>
    </subcellularLocation>
</comment>
<dbReference type="PROSITE" id="PS00191">
    <property type="entry name" value="CYTOCHROME_B5_1"/>
    <property type="match status" value="1"/>
</dbReference>
<dbReference type="InterPro" id="IPR018506">
    <property type="entry name" value="Cyt_B5_heme-BS"/>
</dbReference>
<dbReference type="Pfam" id="PF00173">
    <property type="entry name" value="Cyt-b5"/>
    <property type="match status" value="1"/>
</dbReference>
<dbReference type="SMART" id="SM01117">
    <property type="entry name" value="Cyt-b5"/>
    <property type="match status" value="1"/>
</dbReference>
<evidence type="ECO:0000256" key="11">
    <source>
        <dbReference type="ARBA" id="ARBA00023136"/>
    </source>
</evidence>
<evidence type="ECO:0000256" key="10">
    <source>
        <dbReference type="ARBA" id="ARBA00023004"/>
    </source>
</evidence>
<evidence type="ECO:0000259" key="15">
    <source>
        <dbReference type="PROSITE" id="PS50255"/>
    </source>
</evidence>
<organism evidence="16 17">
    <name type="scientific">Bifiguratus adelaidae</name>
    <dbReference type="NCBI Taxonomy" id="1938954"/>
    <lineage>
        <taxon>Eukaryota</taxon>
        <taxon>Fungi</taxon>
        <taxon>Fungi incertae sedis</taxon>
        <taxon>Mucoromycota</taxon>
        <taxon>Mucoromycotina</taxon>
        <taxon>Endogonomycetes</taxon>
        <taxon>Endogonales</taxon>
        <taxon>Endogonales incertae sedis</taxon>
        <taxon>Bifiguratus</taxon>
    </lineage>
</organism>